<dbReference type="RefSeq" id="WP_046769190.1">
    <property type="nucleotide sequence ID" value="NZ_KQ061231.1"/>
</dbReference>
<proteinExistence type="predicted"/>
<feature type="transmembrane region" description="Helical" evidence="1">
    <location>
        <begin position="39"/>
        <end position="57"/>
    </location>
</feature>
<evidence type="ECO:0008006" key="4">
    <source>
        <dbReference type="Google" id="ProtNLM"/>
    </source>
</evidence>
<gene>
    <name evidence="2" type="ORF">SAMN04488563_4069</name>
</gene>
<name>A0A1H2KNV1_9ACTN</name>
<keyword evidence="1" id="KW-0472">Membrane</keyword>
<evidence type="ECO:0000256" key="1">
    <source>
        <dbReference type="SAM" id="Phobius"/>
    </source>
</evidence>
<evidence type="ECO:0000313" key="2">
    <source>
        <dbReference type="EMBL" id="SDU70357.1"/>
    </source>
</evidence>
<sequence>MPEFVLRPSLRHRPLVLPAILIVALCVVVGARFGWPGVLVGLAVAAVAIVVPLTGYLRRARIVVTPSQIAVRGLVTHKRADRDQAASIVRAVIVAPRAPKNDTIFVLDRDEKLLLRIHGIDYPTADLDRLVEVLGLPATTADRPVTAPELAQRYPGLVPWIQRHPVMFALAATLVIVVVVIPVAVTITLTIIG</sequence>
<dbReference type="AlphaFoldDB" id="A0A1H2KNV1"/>
<evidence type="ECO:0000313" key="3">
    <source>
        <dbReference type="Proteomes" id="UP000182977"/>
    </source>
</evidence>
<accession>A0A1H2KNV1</accession>
<keyword evidence="1" id="KW-0812">Transmembrane</keyword>
<dbReference type="EMBL" id="LT629791">
    <property type="protein sequence ID" value="SDU70357.1"/>
    <property type="molecule type" value="Genomic_DNA"/>
</dbReference>
<feature type="transmembrane region" description="Helical" evidence="1">
    <location>
        <begin position="15"/>
        <end position="33"/>
    </location>
</feature>
<organism evidence="2 3">
    <name type="scientific">Jiangella alkaliphila</name>
    <dbReference type="NCBI Taxonomy" id="419479"/>
    <lineage>
        <taxon>Bacteria</taxon>
        <taxon>Bacillati</taxon>
        <taxon>Actinomycetota</taxon>
        <taxon>Actinomycetes</taxon>
        <taxon>Jiangellales</taxon>
        <taxon>Jiangellaceae</taxon>
        <taxon>Jiangella</taxon>
    </lineage>
</organism>
<dbReference type="STRING" id="419479.SAMN04488563_4069"/>
<feature type="transmembrane region" description="Helical" evidence="1">
    <location>
        <begin position="166"/>
        <end position="192"/>
    </location>
</feature>
<dbReference type="OrthoDB" id="3432359at2"/>
<reference evidence="3" key="1">
    <citation type="submission" date="2016-10" db="EMBL/GenBank/DDBJ databases">
        <authorList>
            <person name="Varghese N."/>
            <person name="Submissions S."/>
        </authorList>
    </citation>
    <scope>NUCLEOTIDE SEQUENCE [LARGE SCALE GENOMIC DNA]</scope>
    <source>
        <strain evidence="3">DSM 45079</strain>
    </source>
</reference>
<dbReference type="Proteomes" id="UP000182977">
    <property type="component" value="Chromosome I"/>
</dbReference>
<keyword evidence="3" id="KW-1185">Reference proteome</keyword>
<protein>
    <recommendedName>
        <fullName evidence="4">PH domain-containing protein</fullName>
    </recommendedName>
</protein>
<keyword evidence="1" id="KW-1133">Transmembrane helix</keyword>